<gene>
    <name evidence="1" type="ORF">KIL84_015353</name>
</gene>
<sequence length="192" mass="18953">MSGRRDGFRSCRNGGGGGCVGRVQAQERQREAQSQGGSIVGAGHMGILKAQGLAGDMVAPDSVCVCVGGGSVCVNNAHRLPPPCQRAGGASSLGGAGRILLGLSGYPLPCAAPGAGQGTQQVHRWGGALCPDYSLCKAGAGGGTEGALPRGAGGAGAAEQRCSWVHSHCPSPALLLSLEEAASEMWAYTGGA</sequence>
<evidence type="ECO:0000313" key="2">
    <source>
        <dbReference type="Proteomes" id="UP000827986"/>
    </source>
</evidence>
<organism evidence="1 2">
    <name type="scientific">Mauremys mutica</name>
    <name type="common">yellowpond turtle</name>
    <dbReference type="NCBI Taxonomy" id="74926"/>
    <lineage>
        <taxon>Eukaryota</taxon>
        <taxon>Metazoa</taxon>
        <taxon>Chordata</taxon>
        <taxon>Craniata</taxon>
        <taxon>Vertebrata</taxon>
        <taxon>Euteleostomi</taxon>
        <taxon>Archelosauria</taxon>
        <taxon>Testudinata</taxon>
        <taxon>Testudines</taxon>
        <taxon>Cryptodira</taxon>
        <taxon>Durocryptodira</taxon>
        <taxon>Testudinoidea</taxon>
        <taxon>Geoemydidae</taxon>
        <taxon>Geoemydinae</taxon>
        <taxon>Mauremys</taxon>
    </lineage>
</organism>
<protein>
    <submittedName>
        <fullName evidence="1">Uncharacterized protein</fullName>
    </submittedName>
</protein>
<dbReference type="AlphaFoldDB" id="A0A9D3WSJ6"/>
<evidence type="ECO:0000313" key="1">
    <source>
        <dbReference type="EMBL" id="KAH1166181.1"/>
    </source>
</evidence>
<dbReference type="EMBL" id="JAHDVG010000487">
    <property type="protein sequence ID" value="KAH1166181.1"/>
    <property type="molecule type" value="Genomic_DNA"/>
</dbReference>
<dbReference type="Proteomes" id="UP000827986">
    <property type="component" value="Unassembled WGS sequence"/>
</dbReference>
<name>A0A9D3WSJ6_9SAUR</name>
<keyword evidence="2" id="KW-1185">Reference proteome</keyword>
<accession>A0A9D3WSJ6</accession>
<proteinExistence type="predicted"/>
<comment type="caution">
    <text evidence="1">The sequence shown here is derived from an EMBL/GenBank/DDBJ whole genome shotgun (WGS) entry which is preliminary data.</text>
</comment>
<reference evidence="1" key="1">
    <citation type="submission" date="2021-09" db="EMBL/GenBank/DDBJ databases">
        <title>The genome of Mauremys mutica provides insights into the evolution of semi-aquatic lifestyle.</title>
        <authorList>
            <person name="Gong S."/>
            <person name="Gao Y."/>
        </authorList>
    </citation>
    <scope>NUCLEOTIDE SEQUENCE</scope>
    <source>
        <strain evidence="1">MM-2020</strain>
        <tissue evidence="1">Muscle</tissue>
    </source>
</reference>